<evidence type="ECO:0000256" key="5">
    <source>
        <dbReference type="ARBA" id="ARBA00048488"/>
    </source>
</evidence>
<gene>
    <name evidence="8" type="ORF">SteCoe_26033</name>
</gene>
<dbReference type="AlphaFoldDB" id="A0A1R2BDT4"/>
<dbReference type="EMBL" id="MPUH01000720">
    <property type="protein sequence ID" value="OMJ74933.1"/>
    <property type="molecule type" value="Genomic_DNA"/>
</dbReference>
<feature type="domain" description="MsrB" evidence="7">
    <location>
        <begin position="17"/>
        <end position="139"/>
    </location>
</feature>
<name>A0A1R2BDT4_9CILI</name>
<dbReference type="GO" id="GO:0006979">
    <property type="term" value="P:response to oxidative stress"/>
    <property type="evidence" value="ECO:0007669"/>
    <property type="project" value="InterPro"/>
</dbReference>
<reference evidence="8 9" key="1">
    <citation type="submission" date="2016-11" db="EMBL/GenBank/DDBJ databases">
        <title>The macronuclear genome of Stentor coeruleus: a giant cell with tiny introns.</title>
        <authorList>
            <person name="Slabodnick M."/>
            <person name="Ruby J.G."/>
            <person name="Reiff S.B."/>
            <person name="Swart E.C."/>
            <person name="Gosai S."/>
            <person name="Prabakaran S."/>
            <person name="Witkowska E."/>
            <person name="Larue G.E."/>
            <person name="Fisher S."/>
            <person name="Freeman R.M."/>
            <person name="Gunawardena J."/>
            <person name="Chu W."/>
            <person name="Stover N.A."/>
            <person name="Gregory B.D."/>
            <person name="Nowacki M."/>
            <person name="Derisi J."/>
            <person name="Roy S.W."/>
            <person name="Marshall W.F."/>
            <person name="Sood P."/>
        </authorList>
    </citation>
    <scope>NUCLEOTIDE SEQUENCE [LARGE SCALE GENOMIC DNA]</scope>
    <source>
        <strain evidence="8">WM001</strain>
    </source>
</reference>
<evidence type="ECO:0000256" key="4">
    <source>
        <dbReference type="ARBA" id="ARBA00023002"/>
    </source>
</evidence>
<dbReference type="PANTHER" id="PTHR10173:SF52">
    <property type="entry name" value="METHIONINE-R-SULFOXIDE REDUCTASE B1"/>
    <property type="match status" value="1"/>
</dbReference>
<evidence type="ECO:0000313" key="8">
    <source>
        <dbReference type="EMBL" id="OMJ74933.1"/>
    </source>
</evidence>
<comment type="catalytic activity">
    <reaction evidence="5 6">
        <text>L-methionyl-[protein] + [thioredoxin]-disulfide + H2O = L-methionyl-(R)-S-oxide-[protein] + [thioredoxin]-dithiol</text>
        <dbReference type="Rhea" id="RHEA:24164"/>
        <dbReference type="Rhea" id="RHEA-COMP:10698"/>
        <dbReference type="Rhea" id="RHEA-COMP:10700"/>
        <dbReference type="Rhea" id="RHEA-COMP:12313"/>
        <dbReference type="Rhea" id="RHEA-COMP:12314"/>
        <dbReference type="ChEBI" id="CHEBI:15377"/>
        <dbReference type="ChEBI" id="CHEBI:16044"/>
        <dbReference type="ChEBI" id="CHEBI:29950"/>
        <dbReference type="ChEBI" id="CHEBI:45764"/>
        <dbReference type="ChEBI" id="CHEBI:50058"/>
        <dbReference type="EC" id="1.8.4.12"/>
    </reaction>
</comment>
<evidence type="ECO:0000256" key="6">
    <source>
        <dbReference type="RuleBase" id="RU365044"/>
    </source>
</evidence>
<dbReference type="GO" id="GO:0005737">
    <property type="term" value="C:cytoplasm"/>
    <property type="evidence" value="ECO:0007669"/>
    <property type="project" value="TreeGrafter"/>
</dbReference>
<proteinExistence type="inferred from homology"/>
<comment type="cofactor">
    <cofactor evidence="6">
        <name>Zn(2+)</name>
        <dbReference type="ChEBI" id="CHEBI:29105"/>
    </cofactor>
    <text evidence="6">Binds 1 zinc ion per subunit.</text>
</comment>
<comment type="similarity">
    <text evidence="1 6">Belongs to the MsrB Met sulfoxide reductase family.</text>
</comment>
<dbReference type="NCBIfam" id="TIGR00357">
    <property type="entry name" value="peptide-methionine (R)-S-oxide reductase MsrB"/>
    <property type="match status" value="1"/>
</dbReference>
<keyword evidence="2 6" id="KW-0479">Metal-binding</keyword>
<evidence type="ECO:0000256" key="1">
    <source>
        <dbReference type="ARBA" id="ARBA00007174"/>
    </source>
</evidence>
<dbReference type="Pfam" id="PF01641">
    <property type="entry name" value="SelR"/>
    <property type="match status" value="1"/>
</dbReference>
<dbReference type="FunFam" id="2.170.150.20:FF:000001">
    <property type="entry name" value="Peptide methionine sulfoxide reductase MsrB"/>
    <property type="match status" value="1"/>
</dbReference>
<dbReference type="EC" id="1.8.4.12" evidence="6"/>
<dbReference type="GO" id="GO:0033743">
    <property type="term" value="F:peptide-methionine (R)-S-oxide reductase activity"/>
    <property type="evidence" value="ECO:0007669"/>
    <property type="project" value="UniProtKB-EC"/>
</dbReference>
<evidence type="ECO:0000256" key="2">
    <source>
        <dbReference type="ARBA" id="ARBA00022723"/>
    </source>
</evidence>
<dbReference type="InterPro" id="IPR002579">
    <property type="entry name" value="Met_Sox_Rdtase_MsrB_dom"/>
</dbReference>
<dbReference type="OrthoDB" id="44061at2759"/>
<dbReference type="PANTHER" id="PTHR10173">
    <property type="entry name" value="METHIONINE SULFOXIDE REDUCTASE"/>
    <property type="match status" value="1"/>
</dbReference>
<organism evidence="8 9">
    <name type="scientific">Stentor coeruleus</name>
    <dbReference type="NCBI Taxonomy" id="5963"/>
    <lineage>
        <taxon>Eukaryota</taxon>
        <taxon>Sar</taxon>
        <taxon>Alveolata</taxon>
        <taxon>Ciliophora</taxon>
        <taxon>Postciliodesmatophora</taxon>
        <taxon>Heterotrichea</taxon>
        <taxon>Heterotrichida</taxon>
        <taxon>Stentoridae</taxon>
        <taxon>Stentor</taxon>
    </lineage>
</organism>
<evidence type="ECO:0000256" key="3">
    <source>
        <dbReference type="ARBA" id="ARBA00022833"/>
    </source>
</evidence>
<comment type="caution">
    <text evidence="8">The sequence shown here is derived from an EMBL/GenBank/DDBJ whole genome shotgun (WGS) entry which is preliminary data.</text>
</comment>
<dbReference type="Proteomes" id="UP000187209">
    <property type="component" value="Unassembled WGS sequence"/>
</dbReference>
<dbReference type="Gene3D" id="2.170.150.20">
    <property type="entry name" value="Peptide methionine sulfoxide reductase"/>
    <property type="match status" value="1"/>
</dbReference>
<keyword evidence="3 6" id="KW-0862">Zinc</keyword>
<dbReference type="PROSITE" id="PS51790">
    <property type="entry name" value="MSRB"/>
    <property type="match status" value="1"/>
</dbReference>
<keyword evidence="4 6" id="KW-0560">Oxidoreductase</keyword>
<evidence type="ECO:0000313" key="9">
    <source>
        <dbReference type="Proteomes" id="UP000187209"/>
    </source>
</evidence>
<keyword evidence="9" id="KW-1185">Reference proteome</keyword>
<evidence type="ECO:0000259" key="7">
    <source>
        <dbReference type="PROSITE" id="PS51790"/>
    </source>
</evidence>
<sequence length="140" mass="16050">MRRFCKIAEGIYKNMDKEELKKRLTDIQWKVTQESDTERPFSHPYTDLTENGKYQCIVCSTLLFNSAHKFHSGCGWPAFFAPASQYQIKEIVDSSYGMLRTEVRCRTCDAHLGHVFEDGPLPSGIRYCINGASLNFSKDP</sequence>
<dbReference type="GO" id="GO:0030091">
    <property type="term" value="P:protein repair"/>
    <property type="evidence" value="ECO:0007669"/>
    <property type="project" value="InterPro"/>
</dbReference>
<dbReference type="InterPro" id="IPR011057">
    <property type="entry name" value="Mss4-like_sf"/>
</dbReference>
<protein>
    <recommendedName>
        <fullName evidence="6">Peptide-methionine (R)-S-oxide reductase</fullName>
        <ecNumber evidence="6">1.8.4.12</ecNumber>
    </recommendedName>
</protein>
<dbReference type="GO" id="GO:0046872">
    <property type="term" value="F:metal ion binding"/>
    <property type="evidence" value="ECO:0007669"/>
    <property type="project" value="UniProtKB-KW"/>
</dbReference>
<dbReference type="InterPro" id="IPR028427">
    <property type="entry name" value="Met_Sox_Rdtase_MsrB"/>
</dbReference>
<accession>A0A1R2BDT4</accession>
<dbReference type="SUPFAM" id="SSF51316">
    <property type="entry name" value="Mss4-like"/>
    <property type="match status" value="1"/>
</dbReference>